<dbReference type="SUPFAM" id="SSF56420">
    <property type="entry name" value="Peptide deformylase"/>
    <property type="match status" value="1"/>
</dbReference>
<feature type="binding site" evidence="2">
    <location>
        <position position="146"/>
    </location>
    <ligand>
        <name>Fe cation</name>
        <dbReference type="ChEBI" id="CHEBI:24875"/>
    </ligand>
</feature>
<dbReference type="Gene3D" id="3.90.45.10">
    <property type="entry name" value="Peptide deformylase"/>
    <property type="match status" value="1"/>
</dbReference>
<sequence>MRSVMKKSVAYKEMVCAPSVILQTVCEPVKEITQEIKDLAHHMFEVMYATDGCGLAAPQIGKNIRLVVIDCEWGEGSRKKPYVLVNPKIVVADEADRSMSEGCLSYPGILVPVKRPSHVICEALNLDGDLIRYEARGNLLAACLQHECDHLQGVTIPDHLPLHKKMEKLEEYKHALEAGARPGEVEI</sequence>
<accession>F1T6G4</accession>
<dbReference type="HAMAP" id="MF_00163">
    <property type="entry name" value="Pep_deformylase"/>
    <property type="match status" value="1"/>
</dbReference>
<comment type="catalytic activity">
    <reaction evidence="2">
        <text>N-terminal N-formyl-L-methionyl-[peptide] + H2O = N-terminal L-methionyl-[peptide] + formate</text>
        <dbReference type="Rhea" id="RHEA:24420"/>
        <dbReference type="Rhea" id="RHEA-COMP:10639"/>
        <dbReference type="Rhea" id="RHEA-COMP:10640"/>
        <dbReference type="ChEBI" id="CHEBI:15377"/>
        <dbReference type="ChEBI" id="CHEBI:15740"/>
        <dbReference type="ChEBI" id="CHEBI:49298"/>
        <dbReference type="ChEBI" id="CHEBI:64731"/>
        <dbReference type="EC" id="3.5.1.88"/>
    </reaction>
</comment>
<keyword evidence="4" id="KW-1185">Reference proteome</keyword>
<dbReference type="NCBIfam" id="NF001159">
    <property type="entry name" value="PRK00150.1-3"/>
    <property type="match status" value="1"/>
</dbReference>
<comment type="function">
    <text evidence="2">Removes the formyl group from the N-terminal Met of newly synthesized proteins. Requires at least a dipeptide for an efficient rate of reaction. N-terminal L-methionine is a prerequisite for activity but the enzyme has broad specificity at other positions.</text>
</comment>
<keyword evidence="2 3" id="KW-0378">Hydrolase</keyword>
<gene>
    <name evidence="2 3" type="primary">def</name>
    <name evidence="3" type="ORF">HMPREF0091_11055</name>
</gene>
<dbReference type="EMBL" id="ACGK02000003">
    <property type="protein sequence ID" value="EGF22858.1"/>
    <property type="molecule type" value="Genomic_DNA"/>
</dbReference>
<dbReference type="Proteomes" id="UP000005947">
    <property type="component" value="Unassembled WGS sequence"/>
</dbReference>
<dbReference type="PRINTS" id="PR01576">
    <property type="entry name" value="PDEFORMYLASE"/>
</dbReference>
<dbReference type="InterPro" id="IPR023635">
    <property type="entry name" value="Peptide_deformylase"/>
</dbReference>
<comment type="cofactor">
    <cofactor evidence="2">
        <name>Fe(2+)</name>
        <dbReference type="ChEBI" id="CHEBI:29033"/>
    </cofactor>
    <text evidence="2">Binds 1 Fe(2+) ion.</text>
</comment>
<name>F1T6G4_9ACTN</name>
<dbReference type="GO" id="GO:0042586">
    <property type="term" value="F:peptide deformylase activity"/>
    <property type="evidence" value="ECO:0007669"/>
    <property type="project" value="UniProtKB-UniRule"/>
</dbReference>
<dbReference type="PANTHER" id="PTHR10458">
    <property type="entry name" value="PEPTIDE DEFORMYLASE"/>
    <property type="match status" value="1"/>
</dbReference>
<dbReference type="EC" id="3.5.1.88" evidence="2"/>
<feature type="binding site" evidence="2">
    <location>
        <position position="150"/>
    </location>
    <ligand>
        <name>Fe cation</name>
        <dbReference type="ChEBI" id="CHEBI:24875"/>
    </ligand>
</feature>
<keyword evidence="2" id="KW-0648">Protein biosynthesis</keyword>
<dbReference type="CDD" id="cd00487">
    <property type="entry name" value="Pep_deformylase"/>
    <property type="match status" value="1"/>
</dbReference>
<keyword evidence="2" id="KW-0408">Iron</keyword>
<evidence type="ECO:0000256" key="1">
    <source>
        <dbReference type="ARBA" id="ARBA00010759"/>
    </source>
</evidence>
<keyword evidence="2" id="KW-0479">Metal-binding</keyword>
<reference evidence="3 4" key="1">
    <citation type="submission" date="2011-02" db="EMBL/GenBank/DDBJ databases">
        <authorList>
            <person name="Muzny D."/>
            <person name="Qin X."/>
            <person name="Buhay C."/>
            <person name="Dugan-Rocha S."/>
            <person name="Ding Y."/>
            <person name="Chen G."/>
            <person name="Hawes A."/>
            <person name="Holder M."/>
            <person name="Jhangiani S."/>
            <person name="Johnson A."/>
            <person name="Khan Z."/>
            <person name="Li Z."/>
            <person name="Liu W."/>
            <person name="Liu X."/>
            <person name="Perez L."/>
            <person name="Shen H."/>
            <person name="Wang Q."/>
            <person name="Watt J."/>
            <person name="Xi L."/>
            <person name="Xin Y."/>
            <person name="Zhou J."/>
            <person name="Deng J."/>
            <person name="Jiang H."/>
            <person name="Liu Y."/>
            <person name="Qu J."/>
            <person name="Song X.-Z."/>
            <person name="Zhang L."/>
            <person name="Villasana D."/>
            <person name="Johnson A."/>
            <person name="Liu J."/>
            <person name="Liyanage D."/>
            <person name="Lorensuhewa L."/>
            <person name="Robinson T."/>
            <person name="Song A."/>
            <person name="Song B.-B."/>
            <person name="Dinh H."/>
            <person name="Thornton R."/>
            <person name="Coyle M."/>
            <person name="Francisco L."/>
            <person name="Jackson L."/>
            <person name="Javaid M."/>
            <person name="Korchina V."/>
            <person name="Kovar C."/>
            <person name="Mata R."/>
            <person name="Mathew T."/>
            <person name="Ngo R."/>
            <person name="Nguyen L."/>
            <person name="Nguyen N."/>
            <person name="Okwuonu G."/>
            <person name="Ongeri F."/>
            <person name="Pham C."/>
            <person name="Simmons D."/>
            <person name="Wilczek-Boney K."/>
            <person name="Hale W."/>
            <person name="Jakkamsetti A."/>
            <person name="Pham P."/>
            <person name="Ruth R."/>
            <person name="San Lucas F."/>
            <person name="Warren J."/>
            <person name="Zhang J."/>
            <person name="Zhao Z."/>
            <person name="Zhou C."/>
            <person name="Zhu D."/>
            <person name="Lee S."/>
            <person name="Bess C."/>
            <person name="Blankenburg K."/>
            <person name="Forbes L."/>
            <person name="Fu Q."/>
            <person name="Gubbala S."/>
            <person name="Hirani K."/>
            <person name="Jayaseelan J.C."/>
            <person name="Lara F."/>
            <person name="Munidasa M."/>
            <person name="Palculict T."/>
            <person name="Patil S."/>
            <person name="Pu L.-L."/>
            <person name="Saada N."/>
            <person name="Tang L."/>
            <person name="Weissenberger G."/>
            <person name="Zhu Y."/>
            <person name="Hemphill L."/>
            <person name="Shang Y."/>
            <person name="Youmans B."/>
            <person name="Ayvaz T."/>
            <person name="Ross M."/>
            <person name="Santibanez J."/>
            <person name="Aqrawi P."/>
            <person name="Gross S."/>
            <person name="Joshi V."/>
            <person name="Fowler G."/>
            <person name="Nazareth L."/>
            <person name="Reid J."/>
            <person name="Worley K."/>
            <person name="Petrosino J."/>
            <person name="Highlander S."/>
            <person name="Gibbs R."/>
        </authorList>
    </citation>
    <scope>NUCLEOTIDE SEQUENCE [LARGE SCALE GENOMIC DNA]</scope>
    <source>
        <strain evidence="3 4">DSM 15829</strain>
    </source>
</reference>
<dbReference type="AlphaFoldDB" id="F1T6G4"/>
<protein>
    <recommendedName>
        <fullName evidence="2">Peptide deformylase</fullName>
        <shortName evidence="2">PDF</shortName>
        <ecNumber evidence="2">3.5.1.88</ecNumber>
    </recommendedName>
    <alternativeName>
        <fullName evidence="2">Polypeptide deformylase</fullName>
    </alternativeName>
</protein>
<evidence type="ECO:0000256" key="2">
    <source>
        <dbReference type="HAMAP-Rule" id="MF_00163"/>
    </source>
</evidence>
<dbReference type="GO" id="GO:0006412">
    <property type="term" value="P:translation"/>
    <property type="evidence" value="ECO:0007669"/>
    <property type="project" value="UniProtKB-UniRule"/>
</dbReference>
<feature type="active site" evidence="2">
    <location>
        <position position="147"/>
    </location>
</feature>
<organism evidence="3 4">
    <name type="scientific">Fannyhessea vaginae DSM 15829</name>
    <dbReference type="NCBI Taxonomy" id="525256"/>
    <lineage>
        <taxon>Bacteria</taxon>
        <taxon>Bacillati</taxon>
        <taxon>Actinomycetota</taxon>
        <taxon>Coriobacteriia</taxon>
        <taxon>Coriobacteriales</taxon>
        <taxon>Atopobiaceae</taxon>
        <taxon>Fannyhessea</taxon>
    </lineage>
</organism>
<dbReference type="GO" id="GO:0046872">
    <property type="term" value="F:metal ion binding"/>
    <property type="evidence" value="ECO:0007669"/>
    <property type="project" value="UniProtKB-KW"/>
</dbReference>
<dbReference type="eggNOG" id="COG0242">
    <property type="taxonomic scope" value="Bacteria"/>
</dbReference>
<evidence type="ECO:0000313" key="3">
    <source>
        <dbReference type="EMBL" id="EGF22858.1"/>
    </source>
</evidence>
<comment type="caution">
    <text evidence="3">The sequence shown here is derived from an EMBL/GenBank/DDBJ whole genome shotgun (WGS) entry which is preliminary data.</text>
</comment>
<dbReference type="NCBIfam" id="TIGR00079">
    <property type="entry name" value="pept_deformyl"/>
    <property type="match status" value="1"/>
</dbReference>
<dbReference type="InterPro" id="IPR036821">
    <property type="entry name" value="Peptide_deformylase_sf"/>
</dbReference>
<proteinExistence type="inferred from homology"/>
<dbReference type="Pfam" id="PF01327">
    <property type="entry name" value="Pep_deformylase"/>
    <property type="match status" value="1"/>
</dbReference>
<comment type="similarity">
    <text evidence="1 2">Belongs to the polypeptide deformylase family.</text>
</comment>
<evidence type="ECO:0000313" key="4">
    <source>
        <dbReference type="Proteomes" id="UP000005947"/>
    </source>
</evidence>
<dbReference type="PIRSF" id="PIRSF004749">
    <property type="entry name" value="Pep_def"/>
    <property type="match status" value="1"/>
</dbReference>
<feature type="binding site" evidence="2">
    <location>
        <position position="103"/>
    </location>
    <ligand>
        <name>Fe cation</name>
        <dbReference type="ChEBI" id="CHEBI:24875"/>
    </ligand>
</feature>
<dbReference type="PANTHER" id="PTHR10458:SF22">
    <property type="entry name" value="PEPTIDE DEFORMYLASE"/>
    <property type="match status" value="1"/>
</dbReference>